<evidence type="ECO:0000313" key="2">
    <source>
        <dbReference type="Proteomes" id="UP001163064"/>
    </source>
</evidence>
<dbReference type="RefSeq" id="WP_266595954.1">
    <property type="nucleotide sequence ID" value="NZ_JAPHNL010000016.1"/>
</dbReference>
<comment type="caution">
    <text evidence="1">The sequence shown here is derived from an EMBL/GenBank/DDBJ whole genome shotgun (WGS) entry which is preliminary data.</text>
</comment>
<sequence>MRQHNQNHPALRALDPLVGVWRQWALVDEAPEGRLGPIRVTYAWTPDGGFLVRHAELPPGLDLPGAWREHHPFPTVAYIGYDDADERFTMLYADGRGVSRVYRLTLADGELWFGRPAPGFHQRVRARFDASGDRLTGVCEKSVDGHVRERDFGMEYERVGHAVADARP</sequence>
<protein>
    <recommendedName>
        <fullName evidence="3">DUF1579 domain-containing protein</fullName>
    </recommendedName>
</protein>
<organism evidence="1 2">
    <name type="scientific">Streptomyces beihaiensis</name>
    <dbReference type="NCBI Taxonomy" id="2984495"/>
    <lineage>
        <taxon>Bacteria</taxon>
        <taxon>Bacillati</taxon>
        <taxon>Actinomycetota</taxon>
        <taxon>Actinomycetes</taxon>
        <taxon>Kitasatosporales</taxon>
        <taxon>Streptomycetaceae</taxon>
        <taxon>Streptomyces</taxon>
    </lineage>
</organism>
<accession>A0ABT3TNX4</accession>
<dbReference type="EMBL" id="JAPHNL010000016">
    <property type="protein sequence ID" value="MCX3058716.1"/>
    <property type="molecule type" value="Genomic_DNA"/>
</dbReference>
<keyword evidence="2" id="KW-1185">Reference proteome</keyword>
<evidence type="ECO:0000313" key="1">
    <source>
        <dbReference type="EMBL" id="MCX3058716.1"/>
    </source>
</evidence>
<gene>
    <name evidence="1" type="ORF">OFY01_02810</name>
</gene>
<evidence type="ECO:0008006" key="3">
    <source>
        <dbReference type="Google" id="ProtNLM"/>
    </source>
</evidence>
<dbReference type="Proteomes" id="UP001163064">
    <property type="component" value="Unassembled WGS sequence"/>
</dbReference>
<reference evidence="1" key="1">
    <citation type="submission" date="2022-10" db="EMBL/GenBank/DDBJ databases">
        <title>Streptomyces beihaiensis sp. nov., a chitin degrading actinobacterium, isolated from shrimp pond soil.</title>
        <authorList>
            <person name="Xie J."/>
            <person name="Shen N."/>
        </authorList>
    </citation>
    <scope>NUCLEOTIDE SEQUENCE</scope>
    <source>
        <strain evidence="1">GXMU-J5</strain>
    </source>
</reference>
<name>A0ABT3TNX4_9ACTN</name>
<proteinExistence type="predicted"/>